<keyword evidence="2" id="KW-1133">Transmembrane helix</keyword>
<evidence type="ECO:0000313" key="4">
    <source>
        <dbReference type="Proteomes" id="UP000317573"/>
    </source>
</evidence>
<protein>
    <recommendedName>
        <fullName evidence="5">Glycoprotein</fullName>
    </recommendedName>
</protein>
<dbReference type="AlphaFoldDB" id="A0A562ERS2"/>
<evidence type="ECO:0000256" key="1">
    <source>
        <dbReference type="SAM" id="MobiDB-lite"/>
    </source>
</evidence>
<name>A0A562ERS2_RHORH</name>
<gene>
    <name evidence="3" type="ORF">L618_000100001610</name>
</gene>
<dbReference type="EMBL" id="VLJT01000001">
    <property type="protein sequence ID" value="TWH24707.1"/>
    <property type="molecule type" value="Genomic_DNA"/>
</dbReference>
<dbReference type="Proteomes" id="UP000317573">
    <property type="component" value="Unassembled WGS sequence"/>
</dbReference>
<feature type="compositionally biased region" description="Low complexity" evidence="1">
    <location>
        <begin position="212"/>
        <end position="224"/>
    </location>
</feature>
<evidence type="ECO:0008006" key="5">
    <source>
        <dbReference type="Google" id="ProtNLM"/>
    </source>
</evidence>
<feature type="region of interest" description="Disordered" evidence="1">
    <location>
        <begin position="197"/>
        <end position="254"/>
    </location>
</feature>
<evidence type="ECO:0000256" key="2">
    <source>
        <dbReference type="SAM" id="Phobius"/>
    </source>
</evidence>
<evidence type="ECO:0000313" key="3">
    <source>
        <dbReference type="EMBL" id="TWH24707.1"/>
    </source>
</evidence>
<keyword evidence="2" id="KW-0472">Membrane</keyword>
<accession>A0A562ERS2</accession>
<feature type="compositionally biased region" description="Acidic residues" evidence="1">
    <location>
        <begin position="197"/>
        <end position="211"/>
    </location>
</feature>
<dbReference type="RefSeq" id="WP_145690370.1">
    <property type="nucleotide sequence ID" value="NZ_VLJT01000001.1"/>
</dbReference>
<keyword evidence="2" id="KW-0812">Transmembrane</keyword>
<feature type="transmembrane region" description="Helical" evidence="2">
    <location>
        <begin position="807"/>
        <end position="827"/>
    </location>
</feature>
<sequence length="848" mass="87801">MTVVVSRAGAAVLAVLVLVLTTAGVTPLLPTTLLPTATANPAAAQTDPDEPRFLELSIDEVTPQTVTLTSESVVTVRGTVTNIGDRDVEDVWVRLQRAPVVSDSAALRTSLSLDQAGFDTVGEFEEVADRLGQGERADFELELPLRSDLVPSLDIDTPGVYPLLVNVNGVPEYGGAARLDDARFLLPVLALPASDEVTEDTGITEDGEVTENTDVTENTGETRTGNGGSRGTTRSSDDGLLDSDEKAFPAVPPDVSRPAAVTMLWPLADRPRLAAGVAGSGTEPVRLVDDDLATSLAEGGRLDGLLRAVEDTARTEPRVLEGLCLAIDPDLLVTVANMTRGYLVVEDPDEPTGEARPGSGTDAAVAWLERLRALAATTCTMAVPFAQVDLTALADLADSSLTDSALESPAAIVDSILGVTSTPGVMWPDSGVLTEKTGSMLAADGPVTALVSDNAVEGGRALLAGTSSTPSTAPGGNGFRISGVSGLTAALFDSSASAALAGMGTDPQTPSFVPSSARYDLSRDSSTARLQDALGALAWPAMVPTVSEVTGAAPPAAGRSVLFAPPQNWSASPDDAASVLSMLSTLVRSGLTTPRPLTALVDAAANTANDPTASLLVYPEQAITDGASVAVVSEAEEQIGRLDAIQTALVEDPQAQLTPQQFTAPLREDLLRAMSLAGRRGADADGAYATGEHRAAEVREAVDDIYDAVTVISTGGVYTLTSEQSPLLLTARNDLPVGITVRLQVDAPDTVDITDIGPTQLPPRGSRTLTVPAQISDSRNLRLEFALATESGLPLGSSTTVTVRSNAYGQILAVVTGCAGALLLFLAGRRLLHRFRGEPDPADEGYEK</sequence>
<reference evidence="3 4" key="1">
    <citation type="submission" date="2019-07" db="EMBL/GenBank/DDBJ databases">
        <title>Genome sequencing of lignin-degrading bacterial isolates.</title>
        <authorList>
            <person name="Gladden J."/>
        </authorList>
    </citation>
    <scope>NUCLEOTIDE SEQUENCE [LARGE SCALE GENOMIC DNA]</scope>
    <source>
        <strain evidence="3 4">J45</strain>
    </source>
</reference>
<comment type="caution">
    <text evidence="3">The sequence shown here is derived from an EMBL/GenBank/DDBJ whole genome shotgun (WGS) entry which is preliminary data.</text>
</comment>
<proteinExistence type="predicted"/>
<organism evidence="3 4">
    <name type="scientific">Rhodococcus rhodochrous J45</name>
    <dbReference type="NCBI Taxonomy" id="935266"/>
    <lineage>
        <taxon>Bacteria</taxon>
        <taxon>Bacillati</taxon>
        <taxon>Actinomycetota</taxon>
        <taxon>Actinomycetes</taxon>
        <taxon>Mycobacteriales</taxon>
        <taxon>Nocardiaceae</taxon>
        <taxon>Rhodococcus</taxon>
    </lineage>
</organism>